<dbReference type="PANTHER" id="PTHR24243:SF208">
    <property type="entry name" value="PYROKININ-1 RECEPTOR"/>
    <property type="match status" value="1"/>
</dbReference>
<keyword evidence="5 8" id="KW-0472">Membrane</keyword>
<dbReference type="CDD" id="cd00637">
    <property type="entry name" value="7tm_classA_rhodopsin-like"/>
    <property type="match status" value="1"/>
</dbReference>
<evidence type="ECO:0000256" key="4">
    <source>
        <dbReference type="ARBA" id="ARBA00023040"/>
    </source>
</evidence>
<dbReference type="OrthoDB" id="6076970at2759"/>
<feature type="transmembrane region" description="Helical" evidence="8">
    <location>
        <begin position="127"/>
        <end position="147"/>
    </location>
</feature>
<feature type="domain" description="G-protein coupled receptors family 1 profile" evidence="9">
    <location>
        <begin position="66"/>
        <end position="157"/>
    </location>
</feature>
<accession>A0A8S3SCF3</accession>
<feature type="transmembrane region" description="Helical" evidence="8">
    <location>
        <begin position="53"/>
        <end position="74"/>
    </location>
</feature>
<protein>
    <recommendedName>
        <fullName evidence="9">G-protein coupled receptors family 1 profile domain-containing protein</fullName>
    </recommendedName>
</protein>
<dbReference type="PANTHER" id="PTHR24243">
    <property type="entry name" value="G-PROTEIN COUPLED RECEPTOR"/>
    <property type="match status" value="1"/>
</dbReference>
<evidence type="ECO:0000256" key="8">
    <source>
        <dbReference type="SAM" id="Phobius"/>
    </source>
</evidence>
<dbReference type="Pfam" id="PF00001">
    <property type="entry name" value="7tm_1"/>
    <property type="match status" value="1"/>
</dbReference>
<keyword evidence="4" id="KW-0297">G-protein coupled receptor</keyword>
<dbReference type="SUPFAM" id="SSF81321">
    <property type="entry name" value="Family A G protein-coupled receptor-like"/>
    <property type="match status" value="1"/>
</dbReference>
<proteinExistence type="predicted"/>
<dbReference type="PROSITE" id="PS50262">
    <property type="entry name" value="G_PROTEIN_RECEP_F1_2"/>
    <property type="match status" value="1"/>
</dbReference>
<dbReference type="InterPro" id="IPR017452">
    <property type="entry name" value="GPCR_Rhodpsn_7TM"/>
</dbReference>
<evidence type="ECO:0000313" key="10">
    <source>
        <dbReference type="EMBL" id="CAG2217182.1"/>
    </source>
</evidence>
<keyword evidence="2 8" id="KW-0812">Transmembrane</keyword>
<keyword evidence="3 8" id="KW-1133">Transmembrane helix</keyword>
<keyword evidence="6" id="KW-0675">Receptor</keyword>
<dbReference type="InterPro" id="IPR000276">
    <property type="entry name" value="GPCR_Rhodpsn"/>
</dbReference>
<comment type="caution">
    <text evidence="10">The sequence shown here is derived from an EMBL/GenBank/DDBJ whole genome shotgun (WGS) entry which is preliminary data.</text>
</comment>
<evidence type="ECO:0000256" key="5">
    <source>
        <dbReference type="ARBA" id="ARBA00023136"/>
    </source>
</evidence>
<evidence type="ECO:0000256" key="3">
    <source>
        <dbReference type="ARBA" id="ARBA00022989"/>
    </source>
</evidence>
<name>A0A8S3SCF3_MYTED</name>
<dbReference type="AlphaFoldDB" id="A0A8S3SCF3"/>
<evidence type="ECO:0000256" key="2">
    <source>
        <dbReference type="ARBA" id="ARBA00022692"/>
    </source>
</evidence>
<evidence type="ECO:0000256" key="7">
    <source>
        <dbReference type="ARBA" id="ARBA00023224"/>
    </source>
</evidence>
<dbReference type="Proteomes" id="UP000683360">
    <property type="component" value="Unassembled WGS sequence"/>
</dbReference>
<comment type="subcellular location">
    <subcellularLocation>
        <location evidence="1">Membrane</location>
        <topology evidence="1">Multi-pass membrane protein</topology>
    </subcellularLocation>
</comment>
<gene>
    <name evidence="10" type="ORF">MEDL_30880</name>
</gene>
<evidence type="ECO:0000259" key="9">
    <source>
        <dbReference type="PROSITE" id="PS50262"/>
    </source>
</evidence>
<sequence length="157" mass="17904">MDVAVLLNYPEDTYSNSLTNLASHHNVSTLQPDGPPFLKDIEYNEFVRRWPEFTLMVCLSLIGTIGNAHTILVYTRVRNMKERSNVRTLIIWLSAVDLTTSVLVMPFEMVVTRLSYSISSNAVCKLVRYISHSTAFASWLILTVIAYERYKVSTAYC</sequence>
<dbReference type="Gene3D" id="1.20.1070.10">
    <property type="entry name" value="Rhodopsin 7-helix transmembrane proteins"/>
    <property type="match status" value="1"/>
</dbReference>
<dbReference type="GO" id="GO:0016020">
    <property type="term" value="C:membrane"/>
    <property type="evidence" value="ECO:0007669"/>
    <property type="project" value="UniProtKB-SubCell"/>
</dbReference>
<keyword evidence="11" id="KW-1185">Reference proteome</keyword>
<evidence type="ECO:0000256" key="1">
    <source>
        <dbReference type="ARBA" id="ARBA00004141"/>
    </source>
</evidence>
<dbReference type="GO" id="GO:0004930">
    <property type="term" value="F:G protein-coupled receptor activity"/>
    <property type="evidence" value="ECO:0007669"/>
    <property type="project" value="UniProtKB-KW"/>
</dbReference>
<dbReference type="EMBL" id="CAJPWZ010001507">
    <property type="protein sequence ID" value="CAG2217182.1"/>
    <property type="molecule type" value="Genomic_DNA"/>
</dbReference>
<reference evidence="10" key="1">
    <citation type="submission" date="2021-03" db="EMBL/GenBank/DDBJ databases">
        <authorList>
            <person name="Bekaert M."/>
        </authorList>
    </citation>
    <scope>NUCLEOTIDE SEQUENCE</scope>
</reference>
<evidence type="ECO:0000313" key="11">
    <source>
        <dbReference type="Proteomes" id="UP000683360"/>
    </source>
</evidence>
<organism evidence="10 11">
    <name type="scientific">Mytilus edulis</name>
    <name type="common">Blue mussel</name>
    <dbReference type="NCBI Taxonomy" id="6550"/>
    <lineage>
        <taxon>Eukaryota</taxon>
        <taxon>Metazoa</taxon>
        <taxon>Spiralia</taxon>
        <taxon>Lophotrochozoa</taxon>
        <taxon>Mollusca</taxon>
        <taxon>Bivalvia</taxon>
        <taxon>Autobranchia</taxon>
        <taxon>Pteriomorphia</taxon>
        <taxon>Mytilida</taxon>
        <taxon>Mytiloidea</taxon>
        <taxon>Mytilidae</taxon>
        <taxon>Mytilinae</taxon>
        <taxon>Mytilus</taxon>
    </lineage>
</organism>
<keyword evidence="7" id="KW-0807">Transducer</keyword>
<feature type="transmembrane region" description="Helical" evidence="8">
    <location>
        <begin position="86"/>
        <end position="107"/>
    </location>
</feature>
<evidence type="ECO:0000256" key="6">
    <source>
        <dbReference type="ARBA" id="ARBA00023170"/>
    </source>
</evidence>